<dbReference type="SMART" id="SM00939">
    <property type="entry name" value="PepX_C"/>
    <property type="match status" value="1"/>
</dbReference>
<dbReference type="EMBL" id="QLLL01000001">
    <property type="protein sequence ID" value="RAJ11066.1"/>
    <property type="molecule type" value="Genomic_DNA"/>
</dbReference>
<dbReference type="NCBIfam" id="TIGR00976">
    <property type="entry name" value="CocE_NonD"/>
    <property type="match status" value="1"/>
</dbReference>
<dbReference type="AlphaFoldDB" id="A0A327R2M0"/>
<dbReference type="GO" id="GO:0008239">
    <property type="term" value="F:dipeptidyl-peptidase activity"/>
    <property type="evidence" value="ECO:0007669"/>
    <property type="project" value="InterPro"/>
</dbReference>
<feature type="domain" description="Xaa-Pro dipeptidyl-peptidase C-terminal" evidence="3">
    <location>
        <begin position="521"/>
        <end position="761"/>
    </location>
</feature>
<evidence type="ECO:0000313" key="5">
    <source>
        <dbReference type="Proteomes" id="UP000249547"/>
    </source>
</evidence>
<keyword evidence="1" id="KW-0378">Hydrolase</keyword>
<name>A0A327R2M0_9BACT</name>
<organism evidence="4 5">
    <name type="scientific">Chitinophaga skermanii</name>
    <dbReference type="NCBI Taxonomy" id="331697"/>
    <lineage>
        <taxon>Bacteria</taxon>
        <taxon>Pseudomonadati</taxon>
        <taxon>Bacteroidota</taxon>
        <taxon>Chitinophagia</taxon>
        <taxon>Chitinophagales</taxon>
        <taxon>Chitinophagaceae</taxon>
        <taxon>Chitinophaga</taxon>
    </lineage>
</organism>
<evidence type="ECO:0000256" key="2">
    <source>
        <dbReference type="SAM" id="SignalP"/>
    </source>
</evidence>
<proteinExistence type="predicted"/>
<evidence type="ECO:0000256" key="1">
    <source>
        <dbReference type="ARBA" id="ARBA00022801"/>
    </source>
</evidence>
<dbReference type="RefSeq" id="WP_111596165.1">
    <property type="nucleotide sequence ID" value="NZ_QLLL01000001.1"/>
</dbReference>
<keyword evidence="5" id="KW-1185">Reference proteome</keyword>
<reference evidence="4 5" key="1">
    <citation type="submission" date="2018-06" db="EMBL/GenBank/DDBJ databases">
        <title>Genomic Encyclopedia of Archaeal and Bacterial Type Strains, Phase II (KMG-II): from individual species to whole genera.</title>
        <authorList>
            <person name="Goeker M."/>
        </authorList>
    </citation>
    <scope>NUCLEOTIDE SEQUENCE [LARGE SCALE GENOMIC DNA]</scope>
    <source>
        <strain evidence="4 5">DSM 23857</strain>
    </source>
</reference>
<dbReference type="InterPro" id="IPR029058">
    <property type="entry name" value="AB_hydrolase_fold"/>
</dbReference>
<dbReference type="SUPFAM" id="SSF49785">
    <property type="entry name" value="Galactose-binding domain-like"/>
    <property type="match status" value="1"/>
</dbReference>
<feature type="chain" id="PRO_5016412969" description="Xaa-Pro dipeptidyl-peptidase C-terminal domain-containing protein" evidence="2">
    <location>
        <begin position="26"/>
        <end position="765"/>
    </location>
</feature>
<accession>A0A327R2M0</accession>
<evidence type="ECO:0000313" key="4">
    <source>
        <dbReference type="EMBL" id="RAJ11066.1"/>
    </source>
</evidence>
<dbReference type="Gene3D" id="2.60.120.260">
    <property type="entry name" value="Galactose-binding domain-like"/>
    <property type="match status" value="1"/>
</dbReference>
<protein>
    <recommendedName>
        <fullName evidence="3">Xaa-Pro dipeptidyl-peptidase C-terminal domain-containing protein</fullName>
    </recommendedName>
</protein>
<dbReference type="InterPro" id="IPR005674">
    <property type="entry name" value="CocE/Ser_esterase"/>
</dbReference>
<sequence>MKKVILVFACLSLAIALPAQQPAYADVPEKTFAIPAQPNAADYQSIAQKYLQYADSLFGSKTSLSKETRKYIFVTSAFANTILEKYPAVVANVDSFRVLEKDRKLVSLAGYSEVMAFAKAKMMPHGNFNDNFTTQYDAQIGPLDQEGQDQLLSFASYYYTSYADASKEIAAEAGKNGKVKSEELFDVLGTYVYGIIKSQAFAAHQAYAQKLTLAKYDIQRDVRIPLRDGTKLSAILVLPKGASPKLPTILRVNCYPVNEGFEVNATKIAANKGYASLTVYNRGKYKSEGVFLPFENDAKDNHDIIDWISKQSWSDGQVGMYGGSYLGFAQWAATKYLHPALKTIVPQVAVGAGIDFPNPQGVQLTYNLQWLKYAASQPMTDLSQMRNQDRWDKINNAYLRNGVAYNKLDSLEGSGTDTIFQRWLKHPTTDDWYAAQTPTPEEFAKINIPIFTTTGYFDDDQRGAMYYYRMHNQFGPKDAINNHYLFIGPFDHGGAQGNPRAELAPYKIEKEALLNQVNLVYEWFDYVLKGKPKPAFLQDRVNVFVMGENRWAHFNSVQKMNRDTLNYYLSPNNQLQAKQANSSPIAIKFSTAPGLDDTLHIYTNNNAMVTEEIFKKKTKLLFETPVYQEAFVLNGSPTLDLYLSIDAPDADIFFTIWEEDAKGKLWPLSQSVQRLSHAKTIHQRNLLKTNEVYHFTFDNLYWITKRIEKGSKLKVTVAPLSDTFWQKNYGSGKDVSTETKADARNIELKIYNDAKRPSVVHFPVM</sequence>
<keyword evidence="2" id="KW-0732">Signal</keyword>
<dbReference type="InterPro" id="IPR008979">
    <property type="entry name" value="Galactose-bd-like_sf"/>
</dbReference>
<dbReference type="InterPro" id="IPR000383">
    <property type="entry name" value="Xaa-Pro-like_dom"/>
</dbReference>
<dbReference type="Pfam" id="PF02129">
    <property type="entry name" value="Peptidase_S15"/>
    <property type="match status" value="1"/>
</dbReference>
<gene>
    <name evidence="4" type="ORF">LX64_00673</name>
</gene>
<dbReference type="Gene3D" id="1.10.3020.10">
    <property type="entry name" value="alpha-amino acid ester hydrolase ( Helical cap domain)"/>
    <property type="match status" value="1"/>
</dbReference>
<feature type="signal peptide" evidence="2">
    <location>
        <begin position="1"/>
        <end position="25"/>
    </location>
</feature>
<dbReference type="OrthoDB" id="319764at2"/>
<dbReference type="SUPFAM" id="SSF53474">
    <property type="entry name" value="alpha/beta-Hydrolases"/>
    <property type="match status" value="1"/>
</dbReference>
<comment type="caution">
    <text evidence="4">The sequence shown here is derived from an EMBL/GenBank/DDBJ whole genome shotgun (WGS) entry which is preliminary data.</text>
</comment>
<dbReference type="Proteomes" id="UP000249547">
    <property type="component" value="Unassembled WGS sequence"/>
</dbReference>
<dbReference type="Gene3D" id="3.40.50.1820">
    <property type="entry name" value="alpha/beta hydrolase"/>
    <property type="match status" value="1"/>
</dbReference>
<evidence type="ECO:0000259" key="3">
    <source>
        <dbReference type="SMART" id="SM00939"/>
    </source>
</evidence>
<dbReference type="Pfam" id="PF08530">
    <property type="entry name" value="PepX_C"/>
    <property type="match status" value="1"/>
</dbReference>
<dbReference type="InterPro" id="IPR013736">
    <property type="entry name" value="Xaa-Pro_dipept_C"/>
</dbReference>